<dbReference type="Pfam" id="PF13100">
    <property type="entry name" value="OstA_2"/>
    <property type="match status" value="1"/>
</dbReference>
<dbReference type="PANTHER" id="PTHR36504:SF1">
    <property type="entry name" value="LIPOPOLYSACCHARIDE EXPORT SYSTEM PROTEIN LPTA"/>
    <property type="match status" value="1"/>
</dbReference>
<sequence>MLCIAKRYKLVLLIAVFTALLNLNSFAQKKSKVLIKNSDQLEFHRNAIPPVNVFWGHVYIIHDNIKMYCDSVNQYESENRIEAFGKVHIINADTVHIYGDYLNYNGNTKLAEMRKNVKLKNKSVTISTQFLDFDMNQNMGYYYNGGQIIDSTNILTSDIGRYYTREDLLFFKDSVKVISNDYILYSDTLKYNTVSKTAFILGPTNIVGKKETLYSEDGWYNTETNISQFFKNTTLNSKAYQIKGDSIYLNRNEELAKIYNNVEMRDTVNDLIIKGNFVETFKNQEEALVTDSALFIQISGLDSLYLHADTLHFNKDSLGFDRIKAFHHVKIFRTDLQAKCDSLVYTTQDSTFRLFKDPILWAQENQMVADTIKLETQNNALKYIRFRGSSFITSKQDSNLYNQIKGKNMLGHVKDNKLFKLDIDGNGETLYYPKDNGIIMGMNVAKSSDITILMKDNKIDQIIFIKKPDGHMYPLFEVKKEMLFLKDFKWMEDYQPKTKEDIFNWEEHVPITSQMILKK</sequence>
<evidence type="ECO:0000259" key="2">
    <source>
        <dbReference type="Pfam" id="PF13100"/>
    </source>
</evidence>
<dbReference type="InterPro" id="IPR052037">
    <property type="entry name" value="LPS_export_LptA"/>
</dbReference>
<keyword evidence="1" id="KW-0732">Signal</keyword>
<evidence type="ECO:0000313" key="3">
    <source>
        <dbReference type="EMBL" id="RUT73439.1"/>
    </source>
</evidence>
<proteinExistence type="predicted"/>
<name>A0A434AGB0_9BACT</name>
<protein>
    <submittedName>
        <fullName evidence="3">Organic solvent tolerance protein OstA</fullName>
    </submittedName>
</protein>
<dbReference type="GO" id="GO:0009279">
    <property type="term" value="C:cell outer membrane"/>
    <property type="evidence" value="ECO:0007669"/>
    <property type="project" value="TreeGrafter"/>
</dbReference>
<evidence type="ECO:0000256" key="1">
    <source>
        <dbReference type="ARBA" id="ARBA00022729"/>
    </source>
</evidence>
<organism evidence="3 4">
    <name type="scientific">Ancylomarina longa</name>
    <dbReference type="NCBI Taxonomy" id="2487017"/>
    <lineage>
        <taxon>Bacteria</taxon>
        <taxon>Pseudomonadati</taxon>
        <taxon>Bacteroidota</taxon>
        <taxon>Bacteroidia</taxon>
        <taxon>Marinilabiliales</taxon>
        <taxon>Marinifilaceae</taxon>
        <taxon>Ancylomarina</taxon>
    </lineage>
</organism>
<dbReference type="OrthoDB" id="9805931at2"/>
<dbReference type="GO" id="GO:0017089">
    <property type="term" value="F:glycolipid transfer activity"/>
    <property type="evidence" value="ECO:0007669"/>
    <property type="project" value="TreeGrafter"/>
</dbReference>
<dbReference type="RefSeq" id="WP_127344446.1">
    <property type="nucleotide sequence ID" value="NZ_RJJX01000021.1"/>
</dbReference>
<feature type="domain" description="Organic solvent tolerance-like N-terminal" evidence="2">
    <location>
        <begin position="30"/>
        <end position="187"/>
    </location>
</feature>
<dbReference type="PANTHER" id="PTHR36504">
    <property type="entry name" value="LIPOPOLYSACCHARIDE EXPORT SYSTEM PROTEIN LPTA"/>
    <property type="match status" value="1"/>
</dbReference>
<dbReference type="AlphaFoldDB" id="A0A434AGB0"/>
<accession>A0A434AGB0</accession>
<keyword evidence="4" id="KW-1185">Reference proteome</keyword>
<dbReference type="EMBL" id="RJJX01000021">
    <property type="protein sequence ID" value="RUT73439.1"/>
    <property type="molecule type" value="Genomic_DNA"/>
</dbReference>
<dbReference type="InterPro" id="IPR005653">
    <property type="entry name" value="OstA-like_N"/>
</dbReference>
<gene>
    <name evidence="3" type="ORF">DLK05_13235</name>
</gene>
<evidence type="ECO:0000313" key="4">
    <source>
        <dbReference type="Proteomes" id="UP000282985"/>
    </source>
</evidence>
<reference evidence="3 4" key="1">
    <citation type="submission" date="2018-11" db="EMBL/GenBank/DDBJ databases">
        <title>Parancylomarina longa gen. nov., sp. nov., isolated from sediments of southern Okinawa.</title>
        <authorList>
            <person name="Fu T."/>
        </authorList>
    </citation>
    <scope>NUCLEOTIDE SEQUENCE [LARGE SCALE GENOMIC DNA]</scope>
    <source>
        <strain evidence="3 4">T3-2 S1-C</strain>
    </source>
</reference>
<dbReference type="Gene3D" id="2.60.450.10">
    <property type="entry name" value="Lipopolysaccharide (LPS) transport protein A like domain"/>
    <property type="match status" value="3"/>
</dbReference>
<dbReference type="GO" id="GO:0030288">
    <property type="term" value="C:outer membrane-bounded periplasmic space"/>
    <property type="evidence" value="ECO:0007669"/>
    <property type="project" value="TreeGrafter"/>
</dbReference>
<dbReference type="Proteomes" id="UP000282985">
    <property type="component" value="Unassembled WGS sequence"/>
</dbReference>
<comment type="caution">
    <text evidence="3">The sequence shown here is derived from an EMBL/GenBank/DDBJ whole genome shotgun (WGS) entry which is preliminary data.</text>
</comment>
<dbReference type="GO" id="GO:0015920">
    <property type="term" value="P:lipopolysaccharide transport"/>
    <property type="evidence" value="ECO:0007669"/>
    <property type="project" value="TreeGrafter"/>
</dbReference>